<accession>A0A511K8R1</accession>
<keyword evidence="9" id="KW-0746">Sphingolipid metabolism</keyword>
<name>A0A511K8R1_RHOTO</name>
<dbReference type="Pfam" id="PF03372">
    <property type="entry name" value="Exo_endo_phos"/>
    <property type="match status" value="1"/>
</dbReference>
<sequence length="470" mass="51358">MQRQSQKRLKVLSLNCWRVSQGLWLVADKRRQRIKAIADWIAHSSSPLAASSYSSERHAGGIEEHGEVGEGYDVVALQELWVRSDYEHVAERAKEAGLVHSRFFYSGAIGSGLAILSRYPIVSAFVSPYPLNGFPLHFIEGDFFAGKAVCGVCIDVEGVGKVDVLNTHMYAPGGEGDTITGAHRVAQAWELARIATEKAERGRHVLVMGDFNSQPHSLVMRLITTNGSLLDSFAETHPPPPSITSAAHRALSPVEAMHAHGITCDSPLNTYSAPKLRKKRSGDEVVLRGGKRLDYILYRSPADSPWQLRAESTSLELSEPIPSLGVSYSDHFALSTTFSFTQQQQKLPDPLTPDLLSPALSNLHGAYRASLASSRFQLRVFLGCLAAALGLTVASSFEPLRALDWLFTLLGVVAGAGGATFLYTGFLGGSWEAGQLRNVITEMEAELQRIRIARVDEQGRMEMDDGGWTR</sequence>
<keyword evidence="11" id="KW-0443">Lipid metabolism</keyword>
<comment type="pathway">
    <text evidence="2">Lipid metabolism; sphingolipid metabolism.</text>
</comment>
<keyword evidence="10 13" id="KW-1133">Transmembrane helix</keyword>
<evidence type="ECO:0000256" key="2">
    <source>
        <dbReference type="ARBA" id="ARBA00004760"/>
    </source>
</evidence>
<dbReference type="EMBL" id="BJWK01000002">
    <property type="protein sequence ID" value="GEM06731.1"/>
    <property type="molecule type" value="Genomic_DNA"/>
</dbReference>
<evidence type="ECO:0000313" key="15">
    <source>
        <dbReference type="EMBL" id="GEM06731.1"/>
    </source>
</evidence>
<evidence type="ECO:0000256" key="6">
    <source>
        <dbReference type="ARBA" id="ARBA00022723"/>
    </source>
</evidence>
<evidence type="ECO:0000256" key="8">
    <source>
        <dbReference type="ARBA" id="ARBA00022842"/>
    </source>
</evidence>
<evidence type="ECO:0000256" key="4">
    <source>
        <dbReference type="ARBA" id="ARBA00006335"/>
    </source>
</evidence>
<protein>
    <submittedName>
        <fullName evidence="15">Inositol phosphophingolipids phospholipase C</fullName>
    </submittedName>
</protein>
<dbReference type="GO" id="GO:0006665">
    <property type="term" value="P:sphingolipid metabolic process"/>
    <property type="evidence" value="ECO:0007669"/>
    <property type="project" value="UniProtKB-KW"/>
</dbReference>
<keyword evidence="7" id="KW-0378">Hydrolase</keyword>
<keyword evidence="6" id="KW-0479">Metal-binding</keyword>
<comment type="pathway">
    <text evidence="3">Sphingolipid metabolism.</text>
</comment>
<dbReference type="Proteomes" id="UP000321518">
    <property type="component" value="Unassembled WGS sequence"/>
</dbReference>
<evidence type="ECO:0000256" key="13">
    <source>
        <dbReference type="SAM" id="Phobius"/>
    </source>
</evidence>
<dbReference type="GO" id="GO:0016020">
    <property type="term" value="C:membrane"/>
    <property type="evidence" value="ECO:0007669"/>
    <property type="project" value="UniProtKB-SubCell"/>
</dbReference>
<evidence type="ECO:0000313" key="16">
    <source>
        <dbReference type="Proteomes" id="UP000321518"/>
    </source>
</evidence>
<keyword evidence="12 13" id="KW-0472">Membrane</keyword>
<feature type="transmembrane region" description="Helical" evidence="13">
    <location>
        <begin position="378"/>
        <end position="397"/>
    </location>
</feature>
<dbReference type="InterPro" id="IPR038772">
    <property type="entry name" value="Sph/SMPD2-like"/>
</dbReference>
<dbReference type="SUPFAM" id="SSF56219">
    <property type="entry name" value="DNase I-like"/>
    <property type="match status" value="1"/>
</dbReference>
<evidence type="ECO:0000256" key="12">
    <source>
        <dbReference type="ARBA" id="ARBA00023136"/>
    </source>
</evidence>
<feature type="domain" description="Endonuclease/exonuclease/phosphatase" evidence="14">
    <location>
        <begin position="28"/>
        <end position="331"/>
    </location>
</feature>
<reference evidence="15 16" key="1">
    <citation type="submission" date="2019-07" db="EMBL/GenBank/DDBJ databases">
        <title>Rhodotorula toruloides NBRC10032 genome sequencing.</title>
        <authorList>
            <person name="Shida Y."/>
            <person name="Takaku H."/>
            <person name="Ogasawara W."/>
            <person name="Mori K."/>
        </authorList>
    </citation>
    <scope>NUCLEOTIDE SEQUENCE [LARGE SCALE GENOMIC DNA]</scope>
    <source>
        <strain evidence="15 16">NBRC10032</strain>
    </source>
</reference>
<dbReference type="PANTHER" id="PTHR16320:SF24">
    <property type="entry name" value="PHOSPHODIESTERASE, PUTATIVE-RELATED"/>
    <property type="match status" value="1"/>
</dbReference>
<evidence type="ECO:0000259" key="14">
    <source>
        <dbReference type="Pfam" id="PF03372"/>
    </source>
</evidence>
<evidence type="ECO:0000256" key="11">
    <source>
        <dbReference type="ARBA" id="ARBA00023098"/>
    </source>
</evidence>
<feature type="transmembrane region" description="Helical" evidence="13">
    <location>
        <begin position="403"/>
        <end position="427"/>
    </location>
</feature>
<comment type="caution">
    <text evidence="15">The sequence shown here is derived from an EMBL/GenBank/DDBJ whole genome shotgun (WGS) entry which is preliminary data.</text>
</comment>
<proteinExistence type="inferred from homology"/>
<gene>
    <name evidence="15" type="ORF">Rt10032_c02g0748</name>
</gene>
<dbReference type="GO" id="GO:0004767">
    <property type="term" value="F:sphingomyelin phosphodiesterase activity"/>
    <property type="evidence" value="ECO:0007669"/>
    <property type="project" value="InterPro"/>
</dbReference>
<evidence type="ECO:0000256" key="10">
    <source>
        <dbReference type="ARBA" id="ARBA00022989"/>
    </source>
</evidence>
<keyword evidence="5 13" id="KW-0812">Transmembrane</keyword>
<comment type="subcellular location">
    <subcellularLocation>
        <location evidence="1">Membrane</location>
        <topology evidence="1">Multi-pass membrane protein</topology>
    </subcellularLocation>
</comment>
<dbReference type="InterPro" id="IPR036691">
    <property type="entry name" value="Endo/exonu/phosph_ase_sf"/>
</dbReference>
<evidence type="ECO:0000256" key="9">
    <source>
        <dbReference type="ARBA" id="ARBA00022919"/>
    </source>
</evidence>
<dbReference type="InterPro" id="IPR005135">
    <property type="entry name" value="Endo/exonuclease/phosphatase"/>
</dbReference>
<organism evidence="15 16">
    <name type="scientific">Rhodotorula toruloides</name>
    <name type="common">Yeast</name>
    <name type="synonym">Rhodosporidium toruloides</name>
    <dbReference type="NCBI Taxonomy" id="5286"/>
    <lineage>
        <taxon>Eukaryota</taxon>
        <taxon>Fungi</taxon>
        <taxon>Dikarya</taxon>
        <taxon>Basidiomycota</taxon>
        <taxon>Pucciniomycotina</taxon>
        <taxon>Microbotryomycetes</taxon>
        <taxon>Sporidiobolales</taxon>
        <taxon>Sporidiobolaceae</taxon>
        <taxon>Rhodotorula</taxon>
    </lineage>
</organism>
<evidence type="ECO:0000256" key="5">
    <source>
        <dbReference type="ARBA" id="ARBA00022692"/>
    </source>
</evidence>
<dbReference type="GO" id="GO:0046872">
    <property type="term" value="F:metal ion binding"/>
    <property type="evidence" value="ECO:0007669"/>
    <property type="project" value="UniProtKB-KW"/>
</dbReference>
<evidence type="ECO:0000256" key="1">
    <source>
        <dbReference type="ARBA" id="ARBA00004141"/>
    </source>
</evidence>
<dbReference type="Gene3D" id="3.60.10.10">
    <property type="entry name" value="Endonuclease/exonuclease/phosphatase"/>
    <property type="match status" value="1"/>
</dbReference>
<dbReference type="OrthoDB" id="387657at2759"/>
<keyword evidence="8" id="KW-0460">Magnesium</keyword>
<dbReference type="PANTHER" id="PTHR16320">
    <property type="entry name" value="SPHINGOMYELINASE FAMILY MEMBER"/>
    <property type="match status" value="1"/>
</dbReference>
<comment type="similarity">
    <text evidence="4">Belongs to the neutral sphingomyelinase family.</text>
</comment>
<evidence type="ECO:0000256" key="7">
    <source>
        <dbReference type="ARBA" id="ARBA00022801"/>
    </source>
</evidence>
<evidence type="ECO:0000256" key="3">
    <source>
        <dbReference type="ARBA" id="ARBA00004991"/>
    </source>
</evidence>
<dbReference type="AlphaFoldDB" id="A0A511K8R1"/>